<dbReference type="AlphaFoldDB" id="A0A8J5IXD8"/>
<reference evidence="1" key="1">
    <citation type="submission" date="2021-01" db="EMBL/GenBank/DDBJ databases">
        <title>Phytophthora aleatoria, a newly-described species from Pinus radiata is distinct from Phytophthora cactorum isolates based on comparative genomics.</title>
        <authorList>
            <person name="Mcdougal R."/>
            <person name="Panda P."/>
            <person name="Williams N."/>
            <person name="Studholme D.J."/>
        </authorList>
    </citation>
    <scope>NUCLEOTIDE SEQUENCE</scope>
    <source>
        <strain evidence="1">NZFS 4037</strain>
    </source>
</reference>
<evidence type="ECO:0000313" key="1">
    <source>
        <dbReference type="EMBL" id="KAG6960992.1"/>
    </source>
</evidence>
<proteinExistence type="predicted"/>
<dbReference type="Proteomes" id="UP000709295">
    <property type="component" value="Unassembled WGS sequence"/>
</dbReference>
<comment type="caution">
    <text evidence="1">The sequence shown here is derived from an EMBL/GenBank/DDBJ whole genome shotgun (WGS) entry which is preliminary data.</text>
</comment>
<organism evidence="1 2">
    <name type="scientific">Phytophthora aleatoria</name>
    <dbReference type="NCBI Taxonomy" id="2496075"/>
    <lineage>
        <taxon>Eukaryota</taxon>
        <taxon>Sar</taxon>
        <taxon>Stramenopiles</taxon>
        <taxon>Oomycota</taxon>
        <taxon>Peronosporomycetes</taxon>
        <taxon>Peronosporales</taxon>
        <taxon>Peronosporaceae</taxon>
        <taxon>Phytophthora</taxon>
    </lineage>
</organism>
<evidence type="ECO:0000313" key="2">
    <source>
        <dbReference type="Proteomes" id="UP000709295"/>
    </source>
</evidence>
<accession>A0A8J5IXD8</accession>
<gene>
    <name evidence="1" type="ORF">JG688_00009333</name>
</gene>
<dbReference type="EMBL" id="JAENGY010000530">
    <property type="protein sequence ID" value="KAG6960992.1"/>
    <property type="molecule type" value="Genomic_DNA"/>
</dbReference>
<keyword evidence="2" id="KW-1185">Reference proteome</keyword>
<sequence>GCEAAGEARSNVQVYRPISTPNVIKENGTVPTNIDGLDGTATLLDSGSDDSLAAHAVVDVLKARGVHM</sequence>
<feature type="non-terminal residue" evidence="1">
    <location>
        <position position="1"/>
    </location>
</feature>
<protein>
    <submittedName>
        <fullName evidence="1">Uncharacterized protein</fullName>
    </submittedName>
</protein>
<name>A0A8J5IXD8_9STRA</name>